<keyword evidence="5" id="KW-1185">Reference proteome</keyword>
<dbReference type="KEGG" id="gce:KYE46_02880"/>
<dbReference type="AlphaFoldDB" id="A0A8F6TXY1"/>
<sequence>MPLRAPVLVTALMTSALGGFTAPAAQADTALLMVNDRYRNAQNLRQAEPVEELRAELLDAGFDVITVTDGDGGDLREGLSRLLDAEEEGRILIAAVGHFARADSDSWLLGTTTDEPSLASVGGEGLSLSVMLEAAQSAQGRAVVMLGLERRRIDLGRGLSAGIGRIEAPQGVTVLAGTPDDLAAFTTDYLLTPGSDMTQALRDAGNLRAFGFVSSAVSFIPAETDEAEEQVRPTPPAQPSQANADEVALWEAAIELNTLGAYRAYLRRYPNGTFAGEAQARVDGFEADPEAEARATEDALGLDRSQRQQIQRNLSILEYNTRGIDGIFGNGTRSAIRGWQSARGFEVTGYLTRSQVNALSQQAAARAAELEEAARIAQEAREREDRAYWQVTGQGTSERGARTYLERYPDGLFAEQAEARLAEAERAARAEAEARDRAAWDATRGADTVAAYRDYLETYPEGAFRQQAQARIDQLNGRGNGGGGFNQAQIAEFEAREAALNLPTVTRSLIEQRLEVLGLEPGRVDGRFDNRSRRAIRRYQQSRGMDVTGYLNQNVVVRLLAETVGGILQLNGVVD</sequence>
<feature type="domain" description="Peptidoglycan binding-like" evidence="3">
    <location>
        <begin position="509"/>
        <end position="557"/>
    </location>
</feature>
<evidence type="ECO:0000259" key="3">
    <source>
        <dbReference type="Pfam" id="PF01471"/>
    </source>
</evidence>
<evidence type="ECO:0000313" key="4">
    <source>
        <dbReference type="EMBL" id="QXT40219.1"/>
    </source>
</evidence>
<evidence type="ECO:0000313" key="5">
    <source>
        <dbReference type="Proteomes" id="UP000825009"/>
    </source>
</evidence>
<feature type="signal peptide" evidence="2">
    <location>
        <begin position="1"/>
        <end position="27"/>
    </location>
</feature>
<gene>
    <name evidence="4" type="ORF">KYE46_02880</name>
</gene>
<keyword evidence="1" id="KW-0175">Coiled coil</keyword>
<accession>A0A8F6TXY1</accession>
<evidence type="ECO:0000256" key="2">
    <source>
        <dbReference type="SAM" id="SignalP"/>
    </source>
</evidence>
<protein>
    <submittedName>
        <fullName evidence="4">Peptidoglycan-binding protein</fullName>
    </submittedName>
</protein>
<dbReference type="Proteomes" id="UP000825009">
    <property type="component" value="Chromosome"/>
</dbReference>
<organism evidence="4 5">
    <name type="scientific">Gymnodinialimonas ceratoperidinii</name>
    <dbReference type="NCBI Taxonomy" id="2856823"/>
    <lineage>
        <taxon>Bacteria</taxon>
        <taxon>Pseudomonadati</taxon>
        <taxon>Pseudomonadota</taxon>
        <taxon>Alphaproteobacteria</taxon>
        <taxon>Rhodobacterales</taxon>
        <taxon>Paracoccaceae</taxon>
        <taxon>Gymnodinialimonas</taxon>
    </lineage>
</organism>
<dbReference type="EMBL" id="CP079194">
    <property type="protein sequence ID" value="QXT40219.1"/>
    <property type="molecule type" value="Genomic_DNA"/>
</dbReference>
<proteinExistence type="predicted"/>
<reference evidence="4 5" key="1">
    <citation type="submission" date="2021-07" db="EMBL/GenBank/DDBJ databases">
        <title>A novel Jannaschia species isolated from marine dinoflagellate Ceratoperidinium margalefii.</title>
        <authorList>
            <person name="Jiang Y."/>
            <person name="Li Z."/>
        </authorList>
    </citation>
    <scope>NUCLEOTIDE SEQUENCE [LARGE SCALE GENOMIC DNA]</scope>
    <source>
        <strain evidence="4 5">J12C1-MA-4</strain>
    </source>
</reference>
<name>A0A8F6TXY1_9RHOB</name>
<keyword evidence="2" id="KW-0732">Signal</keyword>
<dbReference type="Pfam" id="PF01471">
    <property type="entry name" value="PG_binding_1"/>
    <property type="match status" value="2"/>
</dbReference>
<feature type="coiled-coil region" evidence="1">
    <location>
        <begin position="360"/>
        <end position="387"/>
    </location>
</feature>
<dbReference type="RefSeq" id="WP_219003334.1">
    <property type="nucleotide sequence ID" value="NZ_CP079194.1"/>
</dbReference>
<feature type="domain" description="Peptidoglycan binding-like" evidence="3">
    <location>
        <begin position="304"/>
        <end position="359"/>
    </location>
</feature>
<feature type="chain" id="PRO_5034151524" evidence="2">
    <location>
        <begin position="28"/>
        <end position="575"/>
    </location>
</feature>
<dbReference type="InterPro" id="IPR002477">
    <property type="entry name" value="Peptidoglycan-bd-like"/>
</dbReference>
<evidence type="ECO:0000256" key="1">
    <source>
        <dbReference type="SAM" id="Coils"/>
    </source>
</evidence>